<keyword evidence="3" id="KW-1185">Reference proteome</keyword>
<accession>A0A6B0T3Q4</accession>
<organism evidence="2 3">
    <name type="scientific">Halovenus carboxidivorans</name>
    <dbReference type="NCBI Taxonomy" id="2692199"/>
    <lineage>
        <taxon>Archaea</taxon>
        <taxon>Methanobacteriati</taxon>
        <taxon>Methanobacteriota</taxon>
        <taxon>Stenosarchaea group</taxon>
        <taxon>Halobacteria</taxon>
        <taxon>Halobacteriales</taxon>
        <taxon>Haloarculaceae</taxon>
        <taxon>Halovenus</taxon>
    </lineage>
</organism>
<dbReference type="InterPro" id="IPR036291">
    <property type="entry name" value="NAD(P)-bd_dom_sf"/>
</dbReference>
<feature type="compositionally biased region" description="Polar residues" evidence="1">
    <location>
        <begin position="278"/>
        <end position="289"/>
    </location>
</feature>
<dbReference type="NCBIfam" id="NF006133">
    <property type="entry name" value="PRK08278.1"/>
    <property type="match status" value="1"/>
</dbReference>
<name>A0A6B0T3Q4_9EURY</name>
<dbReference type="PANTHER" id="PTHR42808:SF3">
    <property type="entry name" value="HYDROXYSTEROID DEHYDROGENASE-LIKE PROTEIN 2"/>
    <property type="match status" value="1"/>
</dbReference>
<dbReference type="Proteomes" id="UP000466535">
    <property type="component" value="Unassembled WGS sequence"/>
</dbReference>
<dbReference type="SUPFAM" id="SSF51735">
    <property type="entry name" value="NAD(P)-binding Rossmann-fold domains"/>
    <property type="match status" value="1"/>
</dbReference>
<evidence type="ECO:0000313" key="2">
    <source>
        <dbReference type="EMBL" id="MXR52694.1"/>
    </source>
</evidence>
<dbReference type="PRINTS" id="PR00081">
    <property type="entry name" value="GDHRDH"/>
</dbReference>
<dbReference type="InterPro" id="IPR002347">
    <property type="entry name" value="SDR_fam"/>
</dbReference>
<dbReference type="CDD" id="cd05338">
    <property type="entry name" value="DHRS1_HSDL2-like_SDR_c"/>
    <property type="match status" value="1"/>
</dbReference>
<dbReference type="Pfam" id="PF00106">
    <property type="entry name" value="adh_short"/>
    <property type="match status" value="1"/>
</dbReference>
<dbReference type="Gene3D" id="3.40.50.720">
    <property type="entry name" value="NAD(P)-binding Rossmann-like Domain"/>
    <property type="match status" value="1"/>
</dbReference>
<dbReference type="InterPro" id="IPR051935">
    <property type="entry name" value="HSDL2"/>
</dbReference>
<dbReference type="RefSeq" id="WP_159764808.1">
    <property type="nucleotide sequence ID" value="NZ_WUUT01000005.1"/>
</dbReference>
<feature type="region of interest" description="Disordered" evidence="1">
    <location>
        <begin position="267"/>
        <end position="289"/>
    </location>
</feature>
<gene>
    <name evidence="2" type="ORF">GRX03_13900</name>
</gene>
<evidence type="ECO:0000256" key="1">
    <source>
        <dbReference type="SAM" id="MobiDB-lite"/>
    </source>
</evidence>
<sequence>MGINKPDLSGSTAFITGTTRGIGKAIALDLAKQGCNIVSTGKTSEGGEYKEEKDLDGSIEQTAREAEEHGVEALPIQLDVREEENVEAAVEEAIDHFGEINIVINNASAIQPEKIEDLPPNRFDLLNDVNVRGTYLTCHYFVDHLKQIEDKDTWVLTNAPPIETDRAPGSGPYTWSKLGMTFMTLSLAGELSNFDIGCNAFWPATAIDTRATRYFGMGTEDDWRTPQIVSDTVLEILSRDPAEFTGNAVYDEELLWEAGVRDFSEYNLTEGDPAPMSAQMTNPDYESPE</sequence>
<protein>
    <submittedName>
        <fullName evidence="2">SDR family NAD(P)-dependent oxidoreductase</fullName>
    </submittedName>
</protein>
<dbReference type="EMBL" id="WUUT01000005">
    <property type="protein sequence ID" value="MXR52694.1"/>
    <property type="molecule type" value="Genomic_DNA"/>
</dbReference>
<comment type="caution">
    <text evidence="2">The sequence shown here is derived from an EMBL/GenBank/DDBJ whole genome shotgun (WGS) entry which is preliminary data.</text>
</comment>
<proteinExistence type="predicted"/>
<dbReference type="PANTHER" id="PTHR42808">
    <property type="entry name" value="HYDROXYSTEROID DEHYDROGENASE-LIKE PROTEIN 2"/>
    <property type="match status" value="1"/>
</dbReference>
<evidence type="ECO:0000313" key="3">
    <source>
        <dbReference type="Proteomes" id="UP000466535"/>
    </source>
</evidence>
<reference evidence="2 3" key="1">
    <citation type="submission" date="2019-12" db="EMBL/GenBank/DDBJ databases">
        <title>Isolation and characterization of three novel carbon monoxide-oxidizing members of Halobacteria from salione crusts and soils.</title>
        <authorList>
            <person name="Myers M.R."/>
            <person name="King G.M."/>
        </authorList>
    </citation>
    <scope>NUCLEOTIDE SEQUENCE [LARGE SCALE GENOMIC DNA]</scope>
    <source>
        <strain evidence="2 3">WSH3</strain>
    </source>
</reference>
<dbReference type="AlphaFoldDB" id="A0A6B0T3Q4"/>
<dbReference type="OrthoDB" id="312184at2157"/>